<keyword evidence="2" id="KW-1185">Reference proteome</keyword>
<accession>A0AAV1JT70</accession>
<dbReference type="EMBL" id="CAVLEF010000156">
    <property type="protein sequence ID" value="CAK1552724.1"/>
    <property type="molecule type" value="Genomic_DNA"/>
</dbReference>
<evidence type="ECO:0000313" key="1">
    <source>
        <dbReference type="EMBL" id="CAK1552724.1"/>
    </source>
</evidence>
<evidence type="ECO:0000313" key="2">
    <source>
        <dbReference type="Proteomes" id="UP001497472"/>
    </source>
</evidence>
<sequence>MHLAEGNVIKAVASSVCQSTRGQISITGLRGLPKARRRDRISAWSLAIVTVASYNQTSPALIISLNCPVAD</sequence>
<organism evidence="1 2">
    <name type="scientific">Leptosia nina</name>
    <dbReference type="NCBI Taxonomy" id="320188"/>
    <lineage>
        <taxon>Eukaryota</taxon>
        <taxon>Metazoa</taxon>
        <taxon>Ecdysozoa</taxon>
        <taxon>Arthropoda</taxon>
        <taxon>Hexapoda</taxon>
        <taxon>Insecta</taxon>
        <taxon>Pterygota</taxon>
        <taxon>Neoptera</taxon>
        <taxon>Endopterygota</taxon>
        <taxon>Lepidoptera</taxon>
        <taxon>Glossata</taxon>
        <taxon>Ditrysia</taxon>
        <taxon>Papilionoidea</taxon>
        <taxon>Pieridae</taxon>
        <taxon>Pierinae</taxon>
        <taxon>Leptosia</taxon>
    </lineage>
</organism>
<gene>
    <name evidence="1" type="ORF">LNINA_LOCUS11755</name>
</gene>
<protein>
    <submittedName>
        <fullName evidence="1">Uncharacterized protein</fullName>
    </submittedName>
</protein>
<dbReference type="Proteomes" id="UP001497472">
    <property type="component" value="Unassembled WGS sequence"/>
</dbReference>
<name>A0AAV1JT70_9NEOP</name>
<dbReference type="AlphaFoldDB" id="A0AAV1JT70"/>
<reference evidence="1 2" key="1">
    <citation type="submission" date="2023-11" db="EMBL/GenBank/DDBJ databases">
        <authorList>
            <person name="Okamura Y."/>
        </authorList>
    </citation>
    <scope>NUCLEOTIDE SEQUENCE [LARGE SCALE GENOMIC DNA]</scope>
</reference>
<comment type="caution">
    <text evidence="1">The sequence shown here is derived from an EMBL/GenBank/DDBJ whole genome shotgun (WGS) entry which is preliminary data.</text>
</comment>
<proteinExistence type="predicted"/>